<protein>
    <submittedName>
        <fullName evidence="1">Uncharacterized protein</fullName>
    </submittedName>
</protein>
<evidence type="ECO:0000313" key="1">
    <source>
        <dbReference type="EMBL" id="MBD1601291.1"/>
    </source>
</evidence>
<keyword evidence="2" id="KW-1185">Reference proteome</keyword>
<dbReference type="EMBL" id="JAAOCA010000032">
    <property type="protein sequence ID" value="MBD1601291.1"/>
    <property type="molecule type" value="Genomic_DNA"/>
</dbReference>
<name>A0ABR7Z6Z6_9PSED</name>
<accession>A0ABR7Z6Z6</accession>
<evidence type="ECO:0000313" key="2">
    <source>
        <dbReference type="Proteomes" id="UP000805841"/>
    </source>
</evidence>
<comment type="caution">
    <text evidence="1">The sequence shown here is derived from an EMBL/GenBank/DDBJ whole genome shotgun (WGS) entry which is preliminary data.</text>
</comment>
<proteinExistence type="predicted"/>
<organism evidence="1 2">
    <name type="scientific">Pseudomonas typographi</name>
    <dbReference type="NCBI Taxonomy" id="2715964"/>
    <lineage>
        <taxon>Bacteria</taxon>
        <taxon>Pseudomonadati</taxon>
        <taxon>Pseudomonadota</taxon>
        <taxon>Gammaproteobacteria</taxon>
        <taxon>Pseudomonadales</taxon>
        <taxon>Pseudomonadaceae</taxon>
        <taxon>Pseudomonas</taxon>
    </lineage>
</organism>
<dbReference type="RefSeq" id="WP_190424420.1">
    <property type="nucleotide sequence ID" value="NZ_JAAOCA010000032.1"/>
</dbReference>
<reference evidence="1 2" key="1">
    <citation type="journal article" date="2020" name="Insects">
        <title>Bacteria Belonging to Pseudomonas typographi sp. nov. from the Bark Beetle Ips typographus Have Genomic Potential to Aid in the Host Ecology.</title>
        <authorList>
            <person name="Peral-Aranega E."/>
            <person name="Saati-Santamaria Z."/>
            <person name="Kolarik M."/>
            <person name="Rivas R."/>
            <person name="Garcia-Fraile P."/>
        </authorList>
    </citation>
    <scope>NUCLEOTIDE SEQUENCE [LARGE SCALE GENOMIC DNA]</scope>
    <source>
        <strain evidence="1 2">CA3A</strain>
    </source>
</reference>
<gene>
    <name evidence="1" type="ORF">HAQ05_21670</name>
</gene>
<sequence>MEETRQHRSLRAVPNDRTLHDWKNHWIHDETAIYCAQCLASQSVLDAQAPFVHHRGCGYAHPLFAHYPWQDLARILRADMLKELSRP</sequence>
<dbReference type="Proteomes" id="UP000805841">
    <property type="component" value="Unassembled WGS sequence"/>
</dbReference>